<sequence length="162" mass="17410">MASTGRGMPTLEEQCASIQLKEEDSEILVYGREITTESPIVSSGILGHGERYCKKFFDNPVELVENPYGAWMRVNPHHRNHTIGAKWPKTVHDFSGVDFNSAAAQGGALARSGEVVTRQVTSVLMITETDMSNSIVGGGTVIHDAGLTTAGKDKNVGDPPIN</sequence>
<accession>A0A803PIK8</accession>
<dbReference type="Proteomes" id="UP000596661">
    <property type="component" value="Chromosome 4"/>
</dbReference>
<proteinExistence type="predicted"/>
<protein>
    <submittedName>
        <fullName evidence="1">Uncharacterized protein</fullName>
    </submittedName>
</protein>
<dbReference type="EMBL" id="UZAU01000366">
    <property type="status" value="NOT_ANNOTATED_CDS"/>
    <property type="molecule type" value="Genomic_DNA"/>
</dbReference>
<evidence type="ECO:0000313" key="1">
    <source>
        <dbReference type="EnsemblPlants" id="cds.evm.model.04.741"/>
    </source>
</evidence>
<dbReference type="EnsemblPlants" id="evm.model.04.741">
    <property type="protein sequence ID" value="cds.evm.model.04.741"/>
    <property type="gene ID" value="evm.TU.04.741"/>
</dbReference>
<dbReference type="AlphaFoldDB" id="A0A803PIK8"/>
<organism evidence="1 2">
    <name type="scientific">Cannabis sativa</name>
    <name type="common">Hemp</name>
    <name type="synonym">Marijuana</name>
    <dbReference type="NCBI Taxonomy" id="3483"/>
    <lineage>
        <taxon>Eukaryota</taxon>
        <taxon>Viridiplantae</taxon>
        <taxon>Streptophyta</taxon>
        <taxon>Embryophyta</taxon>
        <taxon>Tracheophyta</taxon>
        <taxon>Spermatophyta</taxon>
        <taxon>Magnoliopsida</taxon>
        <taxon>eudicotyledons</taxon>
        <taxon>Gunneridae</taxon>
        <taxon>Pentapetalae</taxon>
        <taxon>rosids</taxon>
        <taxon>fabids</taxon>
        <taxon>Rosales</taxon>
        <taxon>Cannabaceae</taxon>
        <taxon>Cannabis</taxon>
    </lineage>
</organism>
<reference evidence="1" key="2">
    <citation type="submission" date="2021-03" db="UniProtKB">
        <authorList>
            <consortium name="EnsemblPlants"/>
        </authorList>
    </citation>
    <scope>IDENTIFICATION</scope>
</reference>
<name>A0A803PIK8_CANSA</name>
<keyword evidence="2" id="KW-1185">Reference proteome</keyword>
<evidence type="ECO:0000313" key="2">
    <source>
        <dbReference type="Proteomes" id="UP000596661"/>
    </source>
</evidence>
<reference evidence="1" key="1">
    <citation type="submission" date="2018-11" db="EMBL/GenBank/DDBJ databases">
        <authorList>
            <person name="Grassa J C."/>
        </authorList>
    </citation>
    <scope>NUCLEOTIDE SEQUENCE [LARGE SCALE GENOMIC DNA]</scope>
</reference>
<dbReference type="Gramene" id="evm.model.04.741">
    <property type="protein sequence ID" value="cds.evm.model.04.741"/>
    <property type="gene ID" value="evm.TU.04.741"/>
</dbReference>